<gene>
    <name evidence="1" type="ORF">EV182_003532</name>
</gene>
<feature type="non-terminal residue" evidence="1">
    <location>
        <position position="369"/>
    </location>
</feature>
<organism evidence="1 2">
    <name type="scientific">Spiromyces aspiralis</name>
    <dbReference type="NCBI Taxonomy" id="68401"/>
    <lineage>
        <taxon>Eukaryota</taxon>
        <taxon>Fungi</taxon>
        <taxon>Fungi incertae sedis</taxon>
        <taxon>Zoopagomycota</taxon>
        <taxon>Kickxellomycotina</taxon>
        <taxon>Kickxellomycetes</taxon>
        <taxon>Kickxellales</taxon>
        <taxon>Kickxellaceae</taxon>
        <taxon>Spiromyces</taxon>
    </lineage>
</organism>
<dbReference type="EMBL" id="JAMZIH010000932">
    <property type="protein sequence ID" value="KAJ1678695.1"/>
    <property type="molecule type" value="Genomic_DNA"/>
</dbReference>
<proteinExistence type="predicted"/>
<evidence type="ECO:0000313" key="1">
    <source>
        <dbReference type="EMBL" id="KAJ1678695.1"/>
    </source>
</evidence>
<reference evidence="1" key="1">
    <citation type="submission" date="2022-06" db="EMBL/GenBank/DDBJ databases">
        <title>Phylogenomic reconstructions and comparative analyses of Kickxellomycotina fungi.</title>
        <authorList>
            <person name="Reynolds N.K."/>
            <person name="Stajich J.E."/>
            <person name="Barry K."/>
            <person name="Grigoriev I.V."/>
            <person name="Crous P."/>
            <person name="Smith M.E."/>
        </authorList>
    </citation>
    <scope>NUCLEOTIDE SEQUENCE</scope>
    <source>
        <strain evidence="1">RSA 2271</strain>
    </source>
</reference>
<protein>
    <submittedName>
        <fullName evidence="1">Uncharacterized protein</fullName>
    </submittedName>
</protein>
<sequence length="369" mass="39673">MSDHTGLPHILGDLGAQQQQQQQQLSHRQSLEISAPLNAGQQISRHRTINLGDTDKFLDNGAAMLQSLTSSASVSSARTVRPWVNLDAQSGALQIPDNVLALRSSASQSSMFVPLSPMKLQHRHSQGSTKANRHHHHNHRHHHHHRHHRHLKPSSQQGSSVAQSVRIKRQLSTPLYNGPEHQSLNSKCPSLRAMDRSSTANPSASREGGADAHTVNEDSKRAMDSEVWMLADASGLRRSMSCSPRLSETGPARSEPVAKSAAAPTMSFGAKRALHLSLNSQISNEGGGNYHNKSKSGGLLPVGNGSITVGIGAGFRESKALGGKIRVSSMPPAMIRGQLPRELASLAMPSPKKLHYATPLNRSLSATAN</sequence>
<evidence type="ECO:0000313" key="2">
    <source>
        <dbReference type="Proteomes" id="UP001145114"/>
    </source>
</evidence>
<name>A0ACC1HQ62_9FUNG</name>
<accession>A0ACC1HQ62</accession>
<dbReference type="Proteomes" id="UP001145114">
    <property type="component" value="Unassembled WGS sequence"/>
</dbReference>
<comment type="caution">
    <text evidence="1">The sequence shown here is derived from an EMBL/GenBank/DDBJ whole genome shotgun (WGS) entry which is preliminary data.</text>
</comment>
<keyword evidence="2" id="KW-1185">Reference proteome</keyword>